<proteinExistence type="predicted"/>
<keyword evidence="3" id="KW-1185">Reference proteome</keyword>
<accession>A0A6A4GKQ4</accession>
<evidence type="ECO:0000313" key="2">
    <source>
        <dbReference type="EMBL" id="KAE9386118.1"/>
    </source>
</evidence>
<dbReference type="EMBL" id="ML769911">
    <property type="protein sequence ID" value="KAE9386118.1"/>
    <property type="molecule type" value="Genomic_DNA"/>
</dbReference>
<evidence type="ECO:0000313" key="3">
    <source>
        <dbReference type="Proteomes" id="UP000799118"/>
    </source>
</evidence>
<name>A0A6A4GKQ4_9AGAR</name>
<organism evidence="2 3">
    <name type="scientific">Gymnopus androsaceus JB14</name>
    <dbReference type="NCBI Taxonomy" id="1447944"/>
    <lineage>
        <taxon>Eukaryota</taxon>
        <taxon>Fungi</taxon>
        <taxon>Dikarya</taxon>
        <taxon>Basidiomycota</taxon>
        <taxon>Agaricomycotina</taxon>
        <taxon>Agaricomycetes</taxon>
        <taxon>Agaricomycetidae</taxon>
        <taxon>Agaricales</taxon>
        <taxon>Marasmiineae</taxon>
        <taxon>Omphalotaceae</taxon>
        <taxon>Gymnopus</taxon>
    </lineage>
</organism>
<sequence length="95" mass="10707">MGTPSAALMGCRPTDASPIHVTTTASVTQKLIPTNPFDCARFSCIRSKEPPGPQTNQLRLPKTSMARIPKAEYYRSHGIESYRWCPGESTWRRRR</sequence>
<evidence type="ECO:0000313" key="1">
    <source>
        <dbReference type="EMBL" id="KAE9386114.1"/>
    </source>
</evidence>
<dbReference type="Proteomes" id="UP000799118">
    <property type="component" value="Unassembled WGS sequence"/>
</dbReference>
<dbReference type="AlphaFoldDB" id="A0A6A4GKQ4"/>
<protein>
    <submittedName>
        <fullName evidence="2">Uncharacterized protein</fullName>
    </submittedName>
</protein>
<reference evidence="2" key="1">
    <citation type="journal article" date="2019" name="Environ. Microbiol.">
        <title>Fungal ecological strategies reflected in gene transcription - a case study of two litter decomposers.</title>
        <authorList>
            <person name="Barbi F."/>
            <person name="Kohler A."/>
            <person name="Barry K."/>
            <person name="Baskaran P."/>
            <person name="Daum C."/>
            <person name="Fauchery L."/>
            <person name="Ihrmark K."/>
            <person name="Kuo A."/>
            <person name="LaButti K."/>
            <person name="Lipzen A."/>
            <person name="Morin E."/>
            <person name="Grigoriev I.V."/>
            <person name="Henrissat B."/>
            <person name="Lindahl B."/>
            <person name="Martin F."/>
        </authorList>
    </citation>
    <scope>NUCLEOTIDE SEQUENCE</scope>
    <source>
        <strain evidence="2">JB14</strain>
    </source>
</reference>
<gene>
    <name evidence="1" type="ORF">BT96DRAFT_928442</name>
    <name evidence="2" type="ORF">BT96DRAFT_928451</name>
</gene>
<dbReference type="EMBL" id="ML769911">
    <property type="protein sequence ID" value="KAE9386114.1"/>
    <property type="molecule type" value="Genomic_DNA"/>
</dbReference>